<keyword evidence="1" id="KW-0805">Transcription regulation</keyword>
<evidence type="ECO:0000313" key="5">
    <source>
        <dbReference type="EMBL" id="CAB4857536.1"/>
    </source>
</evidence>
<keyword evidence="3" id="KW-0804">Transcription</keyword>
<feature type="domain" description="HTH gntR-type" evidence="4">
    <location>
        <begin position="24"/>
        <end position="91"/>
    </location>
</feature>
<dbReference type="SUPFAM" id="SSF48008">
    <property type="entry name" value="GntR ligand-binding domain-like"/>
    <property type="match status" value="1"/>
</dbReference>
<dbReference type="AlphaFoldDB" id="A0A6J7CHU4"/>
<dbReference type="InterPro" id="IPR011711">
    <property type="entry name" value="GntR_C"/>
</dbReference>
<organism evidence="5">
    <name type="scientific">freshwater metagenome</name>
    <dbReference type="NCBI Taxonomy" id="449393"/>
    <lineage>
        <taxon>unclassified sequences</taxon>
        <taxon>metagenomes</taxon>
        <taxon>ecological metagenomes</taxon>
    </lineage>
</organism>
<accession>A0A6J7CHU4</accession>
<reference evidence="5" key="1">
    <citation type="submission" date="2020-05" db="EMBL/GenBank/DDBJ databases">
        <authorList>
            <person name="Chiriac C."/>
            <person name="Salcher M."/>
            <person name="Ghai R."/>
            <person name="Kavagutti S V."/>
        </authorList>
    </citation>
    <scope>NUCLEOTIDE SEQUENCE</scope>
</reference>
<dbReference type="PANTHER" id="PTHR43537">
    <property type="entry name" value="TRANSCRIPTIONAL REGULATOR, GNTR FAMILY"/>
    <property type="match status" value="1"/>
</dbReference>
<dbReference type="InterPro" id="IPR008920">
    <property type="entry name" value="TF_FadR/GntR_C"/>
</dbReference>
<dbReference type="Gene3D" id="1.20.120.530">
    <property type="entry name" value="GntR ligand-binding domain-like"/>
    <property type="match status" value="1"/>
</dbReference>
<dbReference type="Gene3D" id="1.10.10.10">
    <property type="entry name" value="Winged helix-like DNA-binding domain superfamily/Winged helix DNA-binding domain"/>
    <property type="match status" value="1"/>
</dbReference>
<dbReference type="PROSITE" id="PS50949">
    <property type="entry name" value="HTH_GNTR"/>
    <property type="match status" value="1"/>
</dbReference>
<dbReference type="EMBL" id="CAFBLS010000002">
    <property type="protein sequence ID" value="CAB4857536.1"/>
    <property type="molecule type" value="Genomic_DNA"/>
</dbReference>
<dbReference type="SUPFAM" id="SSF46785">
    <property type="entry name" value="Winged helix' DNA-binding domain"/>
    <property type="match status" value="1"/>
</dbReference>
<dbReference type="InterPro" id="IPR036390">
    <property type="entry name" value="WH_DNA-bd_sf"/>
</dbReference>
<dbReference type="PANTHER" id="PTHR43537:SF24">
    <property type="entry name" value="GLUCONATE OPERON TRANSCRIPTIONAL REPRESSOR"/>
    <property type="match status" value="1"/>
</dbReference>
<evidence type="ECO:0000256" key="1">
    <source>
        <dbReference type="ARBA" id="ARBA00023015"/>
    </source>
</evidence>
<evidence type="ECO:0000256" key="2">
    <source>
        <dbReference type="ARBA" id="ARBA00023125"/>
    </source>
</evidence>
<dbReference type="InterPro" id="IPR036388">
    <property type="entry name" value="WH-like_DNA-bd_sf"/>
</dbReference>
<sequence>MNTSSVSPDAAESSNVIEIETARRDSPDAIYEHLRSRILSGELAAGSELAQLQIARAYGVSRGPVREAFRLLQREGLIETHINLRARVTTLSPDEVEHLYAMRIVNECMALAVSLPRLTTDELDELDELVTRLSADQGLEFFEWERCHERFHALLFAHAGPRTQAMLGHWADHTERYRRVYVIEGASGWTLGASEHAQIAGAARRADIAGASSLLAHHLARAGLTLVAIMDPGYEPALIQAALRQVCGTGADPRR</sequence>
<dbReference type="Pfam" id="PF07729">
    <property type="entry name" value="FCD"/>
    <property type="match status" value="1"/>
</dbReference>
<dbReference type="CDD" id="cd07377">
    <property type="entry name" value="WHTH_GntR"/>
    <property type="match status" value="1"/>
</dbReference>
<protein>
    <submittedName>
        <fullName evidence="5">Unannotated protein</fullName>
    </submittedName>
</protein>
<evidence type="ECO:0000256" key="3">
    <source>
        <dbReference type="ARBA" id="ARBA00023163"/>
    </source>
</evidence>
<dbReference type="GO" id="GO:0003700">
    <property type="term" value="F:DNA-binding transcription factor activity"/>
    <property type="evidence" value="ECO:0007669"/>
    <property type="project" value="InterPro"/>
</dbReference>
<gene>
    <name evidence="5" type="ORF">UFOPK3402_00035</name>
</gene>
<dbReference type="GO" id="GO:0003677">
    <property type="term" value="F:DNA binding"/>
    <property type="evidence" value="ECO:0007669"/>
    <property type="project" value="UniProtKB-KW"/>
</dbReference>
<dbReference type="SMART" id="SM00895">
    <property type="entry name" value="FCD"/>
    <property type="match status" value="1"/>
</dbReference>
<dbReference type="InterPro" id="IPR000524">
    <property type="entry name" value="Tscrpt_reg_HTH_GntR"/>
</dbReference>
<dbReference type="Pfam" id="PF00392">
    <property type="entry name" value="GntR"/>
    <property type="match status" value="1"/>
</dbReference>
<proteinExistence type="predicted"/>
<dbReference type="SMART" id="SM00345">
    <property type="entry name" value="HTH_GNTR"/>
    <property type="match status" value="1"/>
</dbReference>
<keyword evidence="2" id="KW-0238">DNA-binding</keyword>
<name>A0A6J7CHU4_9ZZZZ</name>
<evidence type="ECO:0000259" key="4">
    <source>
        <dbReference type="PROSITE" id="PS50949"/>
    </source>
</evidence>